<dbReference type="SUPFAM" id="SSF63491">
    <property type="entry name" value="BAG domain"/>
    <property type="match status" value="1"/>
</dbReference>
<feature type="region of interest" description="Disordered" evidence="1">
    <location>
        <begin position="1"/>
        <end position="72"/>
    </location>
</feature>
<sequence length="296" mass="33768">MLHAEEQRQQERARSTSRGRETSAVPINFRQSTNSPSTRSRPSSTAPLQKETPPPTAQPVYNEEHENAASKIQQQYRIHHSYKALDALASQFQTLKSEFVYPRIIDFQQPSSEEGHISVHANRPPSEFDYVPEVETEETPMDVDGGEPKLAYTSVNYPLHTYTDAMDKLLMKLDGVESWGEKAVREKRRSIVRDINKESARLDRYWKQAWTDHIEAQKQEIIPATQPGTDLVDVASEDIQTQLELESDDEPVQVEAHEAKSEDDEWLQVDDHEIKDEEAAEETEVTQNLGLSADVE</sequence>
<gene>
    <name evidence="3" type="ORF">CPB83DRAFT_858505</name>
</gene>
<keyword evidence="4" id="KW-1185">Reference proteome</keyword>
<dbReference type="AlphaFoldDB" id="A0A9P6EBH5"/>
<dbReference type="Gene3D" id="1.20.58.120">
    <property type="entry name" value="BAG domain"/>
    <property type="match status" value="1"/>
</dbReference>
<protein>
    <recommendedName>
        <fullName evidence="2">BAG domain-containing protein</fullName>
    </recommendedName>
</protein>
<feature type="domain" description="BAG" evidence="2">
    <location>
        <begin position="164"/>
        <end position="204"/>
    </location>
</feature>
<feature type="region of interest" description="Disordered" evidence="1">
    <location>
        <begin position="277"/>
        <end position="296"/>
    </location>
</feature>
<comment type="caution">
    <text evidence="3">The sequence shown here is derived from an EMBL/GenBank/DDBJ whole genome shotgun (WGS) entry which is preliminary data.</text>
</comment>
<dbReference type="InterPro" id="IPR036533">
    <property type="entry name" value="BAG_dom_sf"/>
</dbReference>
<evidence type="ECO:0000313" key="4">
    <source>
        <dbReference type="Proteomes" id="UP000807306"/>
    </source>
</evidence>
<feature type="region of interest" description="Disordered" evidence="1">
    <location>
        <begin position="243"/>
        <end position="269"/>
    </location>
</feature>
<dbReference type="Pfam" id="PF02179">
    <property type="entry name" value="BAG"/>
    <property type="match status" value="1"/>
</dbReference>
<dbReference type="InterPro" id="IPR003103">
    <property type="entry name" value="BAG_domain"/>
</dbReference>
<proteinExistence type="predicted"/>
<evidence type="ECO:0000256" key="1">
    <source>
        <dbReference type="SAM" id="MobiDB-lite"/>
    </source>
</evidence>
<feature type="compositionally biased region" description="Low complexity" evidence="1">
    <location>
        <begin position="30"/>
        <end position="47"/>
    </location>
</feature>
<dbReference type="OrthoDB" id="333905at2759"/>
<feature type="compositionally biased region" description="Basic and acidic residues" evidence="1">
    <location>
        <begin position="1"/>
        <end position="21"/>
    </location>
</feature>
<accession>A0A9P6EBH5</accession>
<dbReference type="EMBL" id="MU157876">
    <property type="protein sequence ID" value="KAF9526012.1"/>
    <property type="molecule type" value="Genomic_DNA"/>
</dbReference>
<reference evidence="3" key="1">
    <citation type="submission" date="2020-11" db="EMBL/GenBank/DDBJ databases">
        <authorList>
            <consortium name="DOE Joint Genome Institute"/>
            <person name="Ahrendt S."/>
            <person name="Riley R."/>
            <person name="Andreopoulos W."/>
            <person name="Labutti K."/>
            <person name="Pangilinan J."/>
            <person name="Ruiz-Duenas F.J."/>
            <person name="Barrasa J.M."/>
            <person name="Sanchez-Garcia M."/>
            <person name="Camarero S."/>
            <person name="Miyauchi S."/>
            <person name="Serrano A."/>
            <person name="Linde D."/>
            <person name="Babiker R."/>
            <person name="Drula E."/>
            <person name="Ayuso-Fernandez I."/>
            <person name="Pacheco R."/>
            <person name="Padilla G."/>
            <person name="Ferreira P."/>
            <person name="Barriuso J."/>
            <person name="Kellner H."/>
            <person name="Castanera R."/>
            <person name="Alfaro M."/>
            <person name="Ramirez L."/>
            <person name="Pisabarro A.G."/>
            <person name="Kuo A."/>
            <person name="Tritt A."/>
            <person name="Lipzen A."/>
            <person name="He G."/>
            <person name="Yan M."/>
            <person name="Ng V."/>
            <person name="Cullen D."/>
            <person name="Martin F."/>
            <person name="Rosso M.-N."/>
            <person name="Henrissat B."/>
            <person name="Hibbett D."/>
            <person name="Martinez A.T."/>
            <person name="Grigoriev I.V."/>
        </authorList>
    </citation>
    <scope>NUCLEOTIDE SEQUENCE</scope>
    <source>
        <strain evidence="3">CBS 506.95</strain>
    </source>
</reference>
<name>A0A9P6EBH5_9AGAR</name>
<organism evidence="3 4">
    <name type="scientific">Crepidotus variabilis</name>
    <dbReference type="NCBI Taxonomy" id="179855"/>
    <lineage>
        <taxon>Eukaryota</taxon>
        <taxon>Fungi</taxon>
        <taxon>Dikarya</taxon>
        <taxon>Basidiomycota</taxon>
        <taxon>Agaricomycotina</taxon>
        <taxon>Agaricomycetes</taxon>
        <taxon>Agaricomycetidae</taxon>
        <taxon>Agaricales</taxon>
        <taxon>Agaricineae</taxon>
        <taxon>Crepidotaceae</taxon>
        <taxon>Crepidotus</taxon>
    </lineage>
</organism>
<dbReference type="GO" id="GO:0051087">
    <property type="term" value="F:protein-folding chaperone binding"/>
    <property type="evidence" value="ECO:0007669"/>
    <property type="project" value="InterPro"/>
</dbReference>
<evidence type="ECO:0000313" key="3">
    <source>
        <dbReference type="EMBL" id="KAF9526012.1"/>
    </source>
</evidence>
<evidence type="ECO:0000259" key="2">
    <source>
        <dbReference type="Pfam" id="PF02179"/>
    </source>
</evidence>
<dbReference type="Proteomes" id="UP000807306">
    <property type="component" value="Unassembled WGS sequence"/>
</dbReference>